<dbReference type="GeneID" id="19527144"/>
<name>X4YEI1_9CAUD</name>
<accession>X4YEI1</accession>
<gene>
    <name evidence="1" type="ORF">P118_0045</name>
</gene>
<dbReference type="EMBL" id="KJ489012">
    <property type="protein sequence ID" value="AHV83162.1"/>
    <property type="molecule type" value="Genomic_DNA"/>
</dbReference>
<dbReference type="Proteomes" id="UP000019790">
    <property type="component" value="Segment"/>
</dbReference>
<evidence type="ECO:0000313" key="2">
    <source>
        <dbReference type="Proteomes" id="UP000019790"/>
    </source>
</evidence>
<organism evidence="1 2">
    <name type="scientific">Lactococcus phage P118</name>
    <dbReference type="NCBI Taxonomy" id="1476888"/>
    <lineage>
        <taxon>Viruses</taxon>
        <taxon>Duplodnaviria</taxon>
        <taxon>Heunggongvirae</taxon>
        <taxon>Uroviricota</taxon>
        <taxon>Caudoviricetes</taxon>
        <taxon>Nevevirus</taxon>
        <taxon>Nevevirus P118</taxon>
    </lineage>
</organism>
<keyword evidence="2" id="KW-1185">Reference proteome</keyword>
<protein>
    <submittedName>
        <fullName evidence="1">Uncharacterized protein</fullName>
    </submittedName>
</protein>
<reference evidence="1 2" key="1">
    <citation type="submission" date="2014-02" db="EMBL/GenBank/DDBJ databases">
        <title>Complete genome sequences of four novel Lactococcus lactis phages distantly related to the rare 1706 phage species.</title>
        <authorList>
            <person name="Kot W."/>
            <person name="Neve H."/>
            <person name="Vogensen F.K."/>
            <person name="Heller K.J."/>
            <person name="Hansen L.H."/>
        </authorList>
    </citation>
    <scope>NUCLEOTIDE SEQUENCE [LARGE SCALE GENOMIC DNA]</scope>
</reference>
<dbReference type="OrthoDB" id="36645at10239"/>
<proteinExistence type="predicted"/>
<dbReference type="RefSeq" id="YP_009035860.1">
    <property type="nucleotide sequence ID" value="NC_024208.1"/>
</dbReference>
<evidence type="ECO:0000313" key="1">
    <source>
        <dbReference type="EMBL" id="AHV83162.1"/>
    </source>
</evidence>
<dbReference type="KEGG" id="vg:19527144"/>
<sequence length="55" mass="6367">MKLFPLLVLVGVTYTIAYRKGARDLGIAVLKDLNDRTCDNYKTHTAPTEWKHQYK</sequence>